<dbReference type="GO" id="GO:0016787">
    <property type="term" value="F:hydrolase activity"/>
    <property type="evidence" value="ECO:0007669"/>
    <property type="project" value="InterPro"/>
</dbReference>
<feature type="transmembrane region" description="Helical" evidence="6">
    <location>
        <begin position="683"/>
        <end position="701"/>
    </location>
</feature>
<feature type="transmembrane region" description="Helical" evidence="6">
    <location>
        <begin position="531"/>
        <end position="551"/>
    </location>
</feature>
<evidence type="ECO:0000259" key="7">
    <source>
        <dbReference type="PROSITE" id="PS50850"/>
    </source>
</evidence>
<evidence type="ECO:0000256" key="2">
    <source>
        <dbReference type="ARBA" id="ARBA00022448"/>
    </source>
</evidence>
<dbReference type="Gene3D" id="1.20.1250.20">
    <property type="entry name" value="MFS general substrate transporter like domains"/>
    <property type="match status" value="1"/>
</dbReference>
<feature type="transmembrane region" description="Helical" evidence="6">
    <location>
        <begin position="413"/>
        <end position="432"/>
    </location>
</feature>
<dbReference type="Pfam" id="PF07690">
    <property type="entry name" value="MFS_1"/>
    <property type="match status" value="1"/>
</dbReference>
<feature type="transmembrane region" description="Helical" evidence="6">
    <location>
        <begin position="588"/>
        <end position="608"/>
    </location>
</feature>
<dbReference type="GO" id="GO:0017000">
    <property type="term" value="P:antibiotic biosynthetic process"/>
    <property type="evidence" value="ECO:0007669"/>
    <property type="project" value="UniProtKB-ARBA"/>
</dbReference>
<dbReference type="PROSITE" id="PS50850">
    <property type="entry name" value="MFS"/>
    <property type="match status" value="1"/>
</dbReference>
<dbReference type="InterPro" id="IPR002925">
    <property type="entry name" value="Dienelactn_hydro"/>
</dbReference>
<dbReference type="GO" id="GO:0072330">
    <property type="term" value="P:monocarboxylic acid biosynthetic process"/>
    <property type="evidence" value="ECO:0007669"/>
    <property type="project" value="UniProtKB-ARBA"/>
</dbReference>
<organism evidence="8 9">
    <name type="scientific">Penicillium antarcticum</name>
    <dbReference type="NCBI Taxonomy" id="416450"/>
    <lineage>
        <taxon>Eukaryota</taxon>
        <taxon>Fungi</taxon>
        <taxon>Dikarya</taxon>
        <taxon>Ascomycota</taxon>
        <taxon>Pezizomycotina</taxon>
        <taxon>Eurotiomycetes</taxon>
        <taxon>Eurotiomycetidae</taxon>
        <taxon>Eurotiales</taxon>
        <taxon>Aspergillaceae</taxon>
        <taxon>Penicillium</taxon>
    </lineage>
</organism>
<feature type="transmembrane region" description="Helical" evidence="6">
    <location>
        <begin position="256"/>
        <end position="277"/>
    </location>
</feature>
<keyword evidence="4 6" id="KW-1133">Transmembrane helix</keyword>
<evidence type="ECO:0000256" key="5">
    <source>
        <dbReference type="ARBA" id="ARBA00023136"/>
    </source>
</evidence>
<keyword evidence="3 6" id="KW-0812">Transmembrane</keyword>
<keyword evidence="2" id="KW-0813">Transport</keyword>
<dbReference type="Proteomes" id="UP000191672">
    <property type="component" value="Unassembled WGS sequence"/>
</dbReference>
<evidence type="ECO:0000256" key="4">
    <source>
        <dbReference type="ARBA" id="ARBA00022989"/>
    </source>
</evidence>
<keyword evidence="5 6" id="KW-0472">Membrane</keyword>
<feature type="transmembrane region" description="Helical" evidence="6">
    <location>
        <begin position="324"/>
        <end position="341"/>
    </location>
</feature>
<dbReference type="FunFam" id="1.20.1720.10:FF:000009">
    <property type="entry name" value="MFS multidrug transporter"/>
    <property type="match status" value="1"/>
</dbReference>
<dbReference type="SUPFAM" id="SSF53474">
    <property type="entry name" value="alpha/beta-Hydrolases"/>
    <property type="match status" value="1"/>
</dbReference>
<dbReference type="PANTHER" id="PTHR23502:SF51">
    <property type="entry name" value="QUINIDINE RESISTANCE PROTEIN 1-RELATED"/>
    <property type="match status" value="1"/>
</dbReference>
<dbReference type="STRING" id="416450.A0A1V6PYU2"/>
<evidence type="ECO:0000256" key="3">
    <source>
        <dbReference type="ARBA" id="ARBA00022692"/>
    </source>
</evidence>
<dbReference type="PANTHER" id="PTHR23502">
    <property type="entry name" value="MAJOR FACILITATOR SUPERFAMILY"/>
    <property type="match status" value="1"/>
</dbReference>
<reference evidence="9" key="1">
    <citation type="journal article" date="2017" name="Nat. Microbiol.">
        <title>Global analysis of biosynthetic gene clusters reveals vast potential of secondary metabolite production in Penicillium species.</title>
        <authorList>
            <person name="Nielsen J.C."/>
            <person name="Grijseels S."/>
            <person name="Prigent S."/>
            <person name="Ji B."/>
            <person name="Dainat J."/>
            <person name="Nielsen K.F."/>
            <person name="Frisvad J.C."/>
            <person name="Workman M."/>
            <person name="Nielsen J."/>
        </authorList>
    </citation>
    <scope>NUCLEOTIDE SEQUENCE [LARGE SCALE GENOMIC DNA]</scope>
    <source>
        <strain evidence="9">IBT 31811</strain>
    </source>
</reference>
<feature type="transmembrane region" description="Helical" evidence="6">
    <location>
        <begin position="382"/>
        <end position="401"/>
    </location>
</feature>
<accession>A0A1V6PYU2</accession>
<feature type="transmembrane region" description="Helical" evidence="6">
    <location>
        <begin position="614"/>
        <end position="636"/>
    </location>
</feature>
<dbReference type="GO" id="GO:0005886">
    <property type="term" value="C:plasma membrane"/>
    <property type="evidence" value="ECO:0007669"/>
    <property type="project" value="TreeGrafter"/>
</dbReference>
<name>A0A1V6PYU2_9EURO</name>
<evidence type="ECO:0000313" key="9">
    <source>
        <dbReference type="Proteomes" id="UP000191672"/>
    </source>
</evidence>
<dbReference type="AlphaFoldDB" id="A0A1V6PYU2"/>
<feature type="transmembrane region" description="Helical" evidence="6">
    <location>
        <begin position="657"/>
        <end position="677"/>
    </location>
</feature>
<dbReference type="Gene3D" id="3.40.50.1820">
    <property type="entry name" value="alpha/beta hydrolase"/>
    <property type="match status" value="1"/>
</dbReference>
<evidence type="ECO:0000256" key="1">
    <source>
        <dbReference type="ARBA" id="ARBA00004141"/>
    </source>
</evidence>
<feature type="domain" description="Major facilitator superfamily (MFS) profile" evidence="7">
    <location>
        <begin position="258"/>
        <end position="705"/>
    </location>
</feature>
<evidence type="ECO:0000256" key="6">
    <source>
        <dbReference type="SAM" id="Phobius"/>
    </source>
</evidence>
<keyword evidence="9" id="KW-1185">Reference proteome</keyword>
<sequence>MSCEACRTIPPVTSQGYTPEGHYETIAGLKTYVTGNIDGKMGLVDLYDVFGLAIQTLQGADLLAVRLNAVVLVPDFFEGDPLKPEYVPADTEEKKQIIAEFLDNKASFSRNAALLLEAVEEYKSRFPSVGKWGAFGLCWGGKVTVIASGANSPFAASGQVHPGRMDVADAALISIPHIVLASKDEPADAVTGYAKVIDSNELGGHVETFSTMWHGWMGARADLDGEESRSEYMRGYLQLAEFFEKHLHVLPNGEKAFVIVAGSFAALISPFSSSIYLPALDSLSMDMNVSVSLISLTVTTYLIFQGLAPSFIGSFSDIHGRRPAYIISFAIYLGANVGLALQNNFVALMILRCIQSSGSSGTVALGSAVMADLSTRAERGKYIGYASIGISLGPTLGPVIGGLLDHYLGWRSIFWFLVILSGVCFAVILIMFPETCRAVVGNGSVPPASWNRPFWAFCVRHSRFSDEQGTADYTTIQQLKRRPNPISAFLLATQKETGLILIYGALLYAGYMAVISTLSTQLTSRFGFNSIQVGLCYLPMGIGSISSRWIVGRLLDWNFRREARLQGMIIQKNRQQEIEKFNIERARLAITIPLIYLASLCIIAYGWVMHYRTALAGPLVTLFFTGVTTTSAFNTLNMLVIDIHYQSAATAAAASNLFRCLLGAGATAVASPLIGAIGIGWTATFIASLWALGSPALWIVFHRGYRWRQETANKEKRKLDQATP</sequence>
<dbReference type="InterPro" id="IPR036259">
    <property type="entry name" value="MFS_trans_sf"/>
</dbReference>
<feature type="transmembrane region" description="Helical" evidence="6">
    <location>
        <begin position="499"/>
        <end position="519"/>
    </location>
</feature>
<dbReference type="Pfam" id="PF01738">
    <property type="entry name" value="DLH"/>
    <property type="match status" value="1"/>
</dbReference>
<comment type="subcellular location">
    <subcellularLocation>
        <location evidence="1">Membrane</location>
        <topology evidence="1">Multi-pass membrane protein</topology>
    </subcellularLocation>
</comment>
<dbReference type="GO" id="GO:0022857">
    <property type="term" value="F:transmembrane transporter activity"/>
    <property type="evidence" value="ECO:0007669"/>
    <property type="project" value="InterPro"/>
</dbReference>
<dbReference type="EMBL" id="MDYN01000023">
    <property type="protein sequence ID" value="OQD82159.1"/>
    <property type="molecule type" value="Genomic_DNA"/>
</dbReference>
<comment type="caution">
    <text evidence="8">The sequence shown here is derived from an EMBL/GenBank/DDBJ whole genome shotgun (WGS) entry which is preliminary data.</text>
</comment>
<protein>
    <recommendedName>
        <fullName evidence="7">Major facilitator superfamily (MFS) profile domain-containing protein</fullName>
    </recommendedName>
</protein>
<evidence type="ECO:0000313" key="8">
    <source>
        <dbReference type="EMBL" id="OQD82159.1"/>
    </source>
</evidence>
<feature type="transmembrane region" description="Helical" evidence="6">
    <location>
        <begin position="289"/>
        <end position="312"/>
    </location>
</feature>
<dbReference type="InterPro" id="IPR011701">
    <property type="entry name" value="MFS"/>
</dbReference>
<gene>
    <name evidence="8" type="ORF">PENANT_c023G00277</name>
</gene>
<proteinExistence type="predicted"/>
<dbReference type="Gene3D" id="1.20.1720.10">
    <property type="entry name" value="Multidrug resistance protein D"/>
    <property type="match status" value="1"/>
</dbReference>
<dbReference type="InterPro" id="IPR029058">
    <property type="entry name" value="AB_hydrolase_fold"/>
</dbReference>
<dbReference type="InterPro" id="IPR020846">
    <property type="entry name" value="MFS_dom"/>
</dbReference>
<dbReference type="SUPFAM" id="SSF103473">
    <property type="entry name" value="MFS general substrate transporter"/>
    <property type="match status" value="1"/>
</dbReference>